<comment type="catalytic activity">
    <reaction evidence="1">
        <text>5-hydroxy-2-oxo-4-ureido-2,5-dihydro-1H-imidazole-5-carboxylate + H(+) = (S)-allantoin + CO2</text>
        <dbReference type="Rhea" id="RHEA:26301"/>
        <dbReference type="ChEBI" id="CHEBI:15378"/>
        <dbReference type="ChEBI" id="CHEBI:15678"/>
        <dbReference type="ChEBI" id="CHEBI:16526"/>
        <dbReference type="ChEBI" id="CHEBI:58639"/>
        <dbReference type="EC" id="4.1.1.97"/>
    </reaction>
</comment>
<protein>
    <recommendedName>
        <fullName evidence="3">2-oxo-4-hydroxy-4-carboxy-5-ureidoimidazoline decarboxylase</fullName>
        <ecNumber evidence="3">4.1.1.97</ecNumber>
    </recommendedName>
</protein>
<dbReference type="InterPro" id="IPR017580">
    <property type="entry name" value="OHCU_decarboxylase-1"/>
</dbReference>
<organism evidence="8 9">
    <name type="scientific">Paenibacillus filicis</name>
    <dbReference type="NCBI Taxonomy" id="669464"/>
    <lineage>
        <taxon>Bacteria</taxon>
        <taxon>Bacillati</taxon>
        <taxon>Bacillota</taxon>
        <taxon>Bacilli</taxon>
        <taxon>Bacillales</taxon>
        <taxon>Paenibacillaceae</taxon>
        <taxon>Paenibacillus</taxon>
    </lineage>
</organism>
<dbReference type="EMBL" id="JBBPCC010000003">
    <property type="protein sequence ID" value="MEK8127611.1"/>
    <property type="molecule type" value="Genomic_DNA"/>
</dbReference>
<keyword evidence="9" id="KW-1185">Reference proteome</keyword>
<dbReference type="RefSeq" id="WP_341414669.1">
    <property type="nucleotide sequence ID" value="NZ_JBBPCC010000003.1"/>
</dbReference>
<evidence type="ECO:0000256" key="3">
    <source>
        <dbReference type="ARBA" id="ARBA00012257"/>
    </source>
</evidence>
<evidence type="ECO:0000256" key="1">
    <source>
        <dbReference type="ARBA" id="ARBA00001163"/>
    </source>
</evidence>
<feature type="domain" description="Oxo-4-hydroxy-4-carboxy-5-ureidoimidazoline decarboxylase" evidence="7">
    <location>
        <begin position="9"/>
        <end position="160"/>
    </location>
</feature>
<dbReference type="Pfam" id="PF09349">
    <property type="entry name" value="OHCU_decarbox"/>
    <property type="match status" value="1"/>
</dbReference>
<evidence type="ECO:0000313" key="8">
    <source>
        <dbReference type="EMBL" id="MEK8127611.1"/>
    </source>
</evidence>
<dbReference type="PANTHER" id="PTHR43466">
    <property type="entry name" value="2-OXO-4-HYDROXY-4-CARBOXY-5-UREIDOIMIDAZOLINE DECARBOXYLASE-RELATED"/>
    <property type="match status" value="1"/>
</dbReference>
<evidence type="ECO:0000256" key="5">
    <source>
        <dbReference type="ARBA" id="ARBA00022793"/>
    </source>
</evidence>
<dbReference type="PANTHER" id="PTHR43466:SF1">
    <property type="entry name" value="2-OXO-4-HYDROXY-4-CARBOXY-5-UREIDOIMIDAZOLINE DECARBOXYLASE-RELATED"/>
    <property type="match status" value="1"/>
</dbReference>
<dbReference type="NCBIfam" id="TIGR03164">
    <property type="entry name" value="UHCUDC"/>
    <property type="match status" value="1"/>
</dbReference>
<evidence type="ECO:0000256" key="4">
    <source>
        <dbReference type="ARBA" id="ARBA00022631"/>
    </source>
</evidence>
<comment type="pathway">
    <text evidence="2">Purine metabolism; urate degradation; (S)-allantoin from urate: step 3/3.</text>
</comment>
<dbReference type="InterPro" id="IPR036778">
    <property type="entry name" value="OHCU_decarboxylase_sf"/>
</dbReference>
<dbReference type="Proteomes" id="UP001469365">
    <property type="component" value="Unassembled WGS sequence"/>
</dbReference>
<gene>
    <name evidence="8" type="primary">uraD</name>
    <name evidence="8" type="ORF">WMW72_06740</name>
</gene>
<accession>A0ABU9DFG2</accession>
<evidence type="ECO:0000259" key="7">
    <source>
        <dbReference type="Pfam" id="PF09349"/>
    </source>
</evidence>
<sequence>MTFTIEEVNQMNREQFVESVGWVFEHSPWVAERAWPARPFASLEQLTSVMEEAVKQSSSDERLALLRSHPDLATKLKMTEASVGEQRSAGLHELSTEEFERLTAGIRAYRGKFGFPFIMAVRDQNRVSIEAALNKRLDGSLEDEKLTALQEVFKIVSFRLSDLILKPDEAGRPQP</sequence>
<keyword evidence="5" id="KW-0210">Decarboxylase</keyword>
<dbReference type="SUPFAM" id="SSF158694">
    <property type="entry name" value="UraD-Like"/>
    <property type="match status" value="1"/>
</dbReference>
<name>A0ABU9DFG2_9BACL</name>
<evidence type="ECO:0000313" key="9">
    <source>
        <dbReference type="Proteomes" id="UP001469365"/>
    </source>
</evidence>
<keyword evidence="4" id="KW-0659">Purine metabolism</keyword>
<dbReference type="InterPro" id="IPR018020">
    <property type="entry name" value="OHCU_decarboxylase"/>
</dbReference>
<comment type="caution">
    <text evidence="8">The sequence shown here is derived from an EMBL/GenBank/DDBJ whole genome shotgun (WGS) entry which is preliminary data.</text>
</comment>
<dbReference type="EC" id="4.1.1.97" evidence="3"/>
<proteinExistence type="predicted"/>
<evidence type="ECO:0000256" key="2">
    <source>
        <dbReference type="ARBA" id="ARBA00004754"/>
    </source>
</evidence>
<dbReference type="GO" id="GO:0051997">
    <property type="term" value="F:2-oxo-4-hydroxy-4-carboxy-5-ureidoimidazoline decarboxylase activity"/>
    <property type="evidence" value="ECO:0007669"/>
    <property type="project" value="UniProtKB-EC"/>
</dbReference>
<keyword evidence="6 8" id="KW-0456">Lyase</keyword>
<reference evidence="8 9" key="1">
    <citation type="submission" date="2024-04" db="EMBL/GenBank/DDBJ databases">
        <title>draft genome sequnece of Paenibacillus filicis.</title>
        <authorList>
            <person name="Kim D.-U."/>
        </authorList>
    </citation>
    <scope>NUCLEOTIDE SEQUENCE [LARGE SCALE GENOMIC DNA]</scope>
    <source>
        <strain evidence="8 9">KACC14197</strain>
    </source>
</reference>
<evidence type="ECO:0000256" key="6">
    <source>
        <dbReference type="ARBA" id="ARBA00023239"/>
    </source>
</evidence>
<dbReference type="Gene3D" id="1.10.3330.10">
    <property type="entry name" value="Oxo-4-hydroxy-4-carboxy-5-ureidoimidazoline decarboxylase"/>
    <property type="match status" value="1"/>
</dbReference>